<dbReference type="Proteomes" id="UP001172101">
    <property type="component" value="Unassembled WGS sequence"/>
</dbReference>
<accession>A0AA40ALM3</accession>
<gene>
    <name evidence="1" type="ORF">B0T26DRAFT_676216</name>
</gene>
<protein>
    <submittedName>
        <fullName evidence="1">Uncharacterized protein</fullName>
    </submittedName>
</protein>
<dbReference type="RefSeq" id="XP_060296780.1">
    <property type="nucleotide sequence ID" value="XM_060439949.1"/>
</dbReference>
<comment type="caution">
    <text evidence="1">The sequence shown here is derived from an EMBL/GenBank/DDBJ whole genome shotgun (WGS) entry which is preliminary data.</text>
</comment>
<evidence type="ECO:0000313" key="2">
    <source>
        <dbReference type="Proteomes" id="UP001172101"/>
    </source>
</evidence>
<organism evidence="1 2">
    <name type="scientific">Lasiosphaeria miniovina</name>
    <dbReference type="NCBI Taxonomy" id="1954250"/>
    <lineage>
        <taxon>Eukaryota</taxon>
        <taxon>Fungi</taxon>
        <taxon>Dikarya</taxon>
        <taxon>Ascomycota</taxon>
        <taxon>Pezizomycotina</taxon>
        <taxon>Sordariomycetes</taxon>
        <taxon>Sordariomycetidae</taxon>
        <taxon>Sordariales</taxon>
        <taxon>Lasiosphaeriaceae</taxon>
        <taxon>Lasiosphaeria</taxon>
    </lineage>
</organism>
<keyword evidence="2" id="KW-1185">Reference proteome</keyword>
<dbReference type="GeneID" id="85323219"/>
<reference evidence="1" key="1">
    <citation type="submission" date="2023-06" db="EMBL/GenBank/DDBJ databases">
        <title>Genome-scale phylogeny and comparative genomics of the fungal order Sordariales.</title>
        <authorList>
            <consortium name="Lawrence Berkeley National Laboratory"/>
            <person name="Hensen N."/>
            <person name="Bonometti L."/>
            <person name="Westerberg I."/>
            <person name="Brannstrom I.O."/>
            <person name="Guillou S."/>
            <person name="Cros-Aarteil S."/>
            <person name="Calhoun S."/>
            <person name="Haridas S."/>
            <person name="Kuo A."/>
            <person name="Mondo S."/>
            <person name="Pangilinan J."/>
            <person name="Riley R."/>
            <person name="LaButti K."/>
            <person name="Andreopoulos B."/>
            <person name="Lipzen A."/>
            <person name="Chen C."/>
            <person name="Yanf M."/>
            <person name="Daum C."/>
            <person name="Ng V."/>
            <person name="Clum A."/>
            <person name="Steindorff A."/>
            <person name="Ohm R."/>
            <person name="Martin F."/>
            <person name="Silar P."/>
            <person name="Natvig D."/>
            <person name="Lalanne C."/>
            <person name="Gautier V."/>
            <person name="Ament-velasquez S.L."/>
            <person name="Kruys A."/>
            <person name="Hutchinson M.I."/>
            <person name="Powell A.J."/>
            <person name="Barry K."/>
            <person name="Miller A.N."/>
            <person name="Grigoriev I.V."/>
            <person name="Debuchy R."/>
            <person name="Gladieux P."/>
            <person name="Thoren M.H."/>
            <person name="Johannesson H."/>
        </authorList>
    </citation>
    <scope>NUCLEOTIDE SEQUENCE</scope>
    <source>
        <strain evidence="1">SMH2392-1A</strain>
    </source>
</reference>
<dbReference type="AlphaFoldDB" id="A0AA40ALM3"/>
<dbReference type="EMBL" id="JAUIRO010000004">
    <property type="protein sequence ID" value="KAK0717987.1"/>
    <property type="molecule type" value="Genomic_DNA"/>
</dbReference>
<name>A0AA40ALM3_9PEZI</name>
<evidence type="ECO:0000313" key="1">
    <source>
        <dbReference type="EMBL" id="KAK0717987.1"/>
    </source>
</evidence>
<proteinExistence type="predicted"/>
<sequence length="383" mass="41631">MAEALAVVGSAASVLQLVDFGLGLARERPTHFAALIGDIRRAMEIVRVYIAQHAPAPAAHPDLPAALTDGVRNLVERLHAVRKLLTTTPYTASGSSTAAGTGTVPSLSLARRVKWVLASKKFHEAFILLESQKTSLQLQLQQAASLEQKLSQSLQSFVDGFTQDQNTILDRLDNHGASLRDSFEGQAQLLCDRQDAFQSVLSGRVEDLEQQFEQGKERDMEMMGALEAMQAKVQASICRIRALQSLNSRLLERISNIETSDAAIDSEALAAIVRAEMQNVLLSLGGSLLPDRPVTDGPLAQFAQKISDQIGRDFLLSEESGRGADVTITTTKQPRDNASGRIGKRKTVIKVTFRPAAWLPLVAWKRLSSWRRATGVSTISSPA</sequence>